<evidence type="ECO:0000256" key="1">
    <source>
        <dbReference type="ARBA" id="ARBA00022553"/>
    </source>
</evidence>
<feature type="domain" description="Response regulatory" evidence="7">
    <location>
        <begin position="1"/>
        <end position="107"/>
    </location>
</feature>
<evidence type="ECO:0000256" key="2">
    <source>
        <dbReference type="ARBA" id="ARBA00023015"/>
    </source>
</evidence>
<dbReference type="InterPro" id="IPR000792">
    <property type="entry name" value="Tscrpt_reg_LuxR_C"/>
</dbReference>
<dbReference type="InterPro" id="IPR001789">
    <property type="entry name" value="Sig_transdc_resp-reg_receiver"/>
</dbReference>
<dbReference type="CDD" id="cd17535">
    <property type="entry name" value="REC_NarL-like"/>
    <property type="match status" value="1"/>
</dbReference>
<dbReference type="InterPro" id="IPR039420">
    <property type="entry name" value="WalR-like"/>
</dbReference>
<organism evidence="8 9">
    <name type="scientific">Paenibacillus athensensis</name>
    <dbReference type="NCBI Taxonomy" id="1967502"/>
    <lineage>
        <taxon>Bacteria</taxon>
        <taxon>Bacillati</taxon>
        <taxon>Bacillota</taxon>
        <taxon>Bacilli</taxon>
        <taxon>Bacillales</taxon>
        <taxon>Paenibacillaceae</taxon>
        <taxon>Paenibacillus</taxon>
    </lineage>
</organism>
<sequence>MRDGLQTILSLQEDIEVIGMAKDGAEALQLAEALRPALVLMDIEMPVMNGIECTRRLRATLPETLVLMLTTFADDDYIIEALAGGATGFLLKDIPGDKLAQAIRDAVNGQFLLPSMIAAKLASRLHTASVAMNSVLGSARLKARDLRLSEKEQEIATCLADGKTNREIAAQLFMSEGTIKNYVSSIYSKLGTNDRTVAMMTLKTWLEGSP</sequence>
<dbReference type="GO" id="GO:0000160">
    <property type="term" value="P:phosphorelay signal transduction system"/>
    <property type="evidence" value="ECO:0007669"/>
    <property type="project" value="InterPro"/>
</dbReference>
<keyword evidence="9" id="KW-1185">Reference proteome</keyword>
<dbReference type="PROSITE" id="PS00622">
    <property type="entry name" value="HTH_LUXR_1"/>
    <property type="match status" value="1"/>
</dbReference>
<dbReference type="InterPro" id="IPR011006">
    <property type="entry name" value="CheY-like_superfamily"/>
</dbReference>
<dbReference type="Pfam" id="PF00072">
    <property type="entry name" value="Response_reg"/>
    <property type="match status" value="1"/>
</dbReference>
<accession>A0A4Y8Q2J5</accession>
<gene>
    <name evidence="8" type="ORF">B5M42_10435</name>
</gene>
<dbReference type="SUPFAM" id="SSF52172">
    <property type="entry name" value="CheY-like"/>
    <property type="match status" value="1"/>
</dbReference>
<comment type="caution">
    <text evidence="8">The sequence shown here is derived from an EMBL/GenBank/DDBJ whole genome shotgun (WGS) entry which is preliminary data.</text>
</comment>
<evidence type="ECO:0000313" key="9">
    <source>
        <dbReference type="Proteomes" id="UP000298246"/>
    </source>
</evidence>
<dbReference type="PROSITE" id="PS50110">
    <property type="entry name" value="RESPONSE_REGULATORY"/>
    <property type="match status" value="1"/>
</dbReference>
<evidence type="ECO:0000259" key="7">
    <source>
        <dbReference type="PROSITE" id="PS50110"/>
    </source>
</evidence>
<proteinExistence type="predicted"/>
<evidence type="ECO:0000313" key="8">
    <source>
        <dbReference type="EMBL" id="TFE88070.1"/>
    </source>
</evidence>
<dbReference type="SMART" id="SM00421">
    <property type="entry name" value="HTH_LUXR"/>
    <property type="match status" value="1"/>
</dbReference>
<evidence type="ECO:0000256" key="4">
    <source>
        <dbReference type="ARBA" id="ARBA00023163"/>
    </source>
</evidence>
<name>A0A4Y8Q2J5_9BACL</name>
<keyword evidence="2" id="KW-0805">Transcription regulation</keyword>
<protein>
    <submittedName>
        <fullName evidence="8">DNA-binding response regulator</fullName>
    </submittedName>
</protein>
<dbReference type="InterPro" id="IPR058245">
    <property type="entry name" value="NreC/VraR/RcsB-like_REC"/>
</dbReference>
<dbReference type="PANTHER" id="PTHR43214">
    <property type="entry name" value="TWO-COMPONENT RESPONSE REGULATOR"/>
    <property type="match status" value="1"/>
</dbReference>
<feature type="modified residue" description="4-aspartylphosphate" evidence="5">
    <location>
        <position position="42"/>
    </location>
</feature>
<dbReference type="CDD" id="cd06170">
    <property type="entry name" value="LuxR_C_like"/>
    <property type="match status" value="1"/>
</dbReference>
<evidence type="ECO:0000256" key="5">
    <source>
        <dbReference type="PROSITE-ProRule" id="PRU00169"/>
    </source>
</evidence>
<evidence type="ECO:0000256" key="3">
    <source>
        <dbReference type="ARBA" id="ARBA00023125"/>
    </source>
</evidence>
<dbReference type="EMBL" id="MYFO01000011">
    <property type="protein sequence ID" value="TFE88070.1"/>
    <property type="molecule type" value="Genomic_DNA"/>
</dbReference>
<keyword evidence="3 8" id="KW-0238">DNA-binding</keyword>
<dbReference type="Proteomes" id="UP000298246">
    <property type="component" value="Unassembled WGS sequence"/>
</dbReference>
<dbReference type="Pfam" id="PF00196">
    <property type="entry name" value="GerE"/>
    <property type="match status" value="1"/>
</dbReference>
<keyword evidence="4" id="KW-0804">Transcription</keyword>
<dbReference type="OrthoDB" id="9780153at2"/>
<dbReference type="GO" id="GO:0003677">
    <property type="term" value="F:DNA binding"/>
    <property type="evidence" value="ECO:0007669"/>
    <property type="project" value="UniProtKB-KW"/>
</dbReference>
<dbReference type="AlphaFoldDB" id="A0A4Y8Q2J5"/>
<dbReference type="GO" id="GO:0006355">
    <property type="term" value="P:regulation of DNA-templated transcription"/>
    <property type="evidence" value="ECO:0007669"/>
    <property type="project" value="InterPro"/>
</dbReference>
<reference evidence="8 9" key="1">
    <citation type="submission" date="2017-03" db="EMBL/GenBank/DDBJ databases">
        <title>Isolation of Levoglucosan Utilizing Bacteria.</title>
        <authorList>
            <person name="Arya A.S."/>
        </authorList>
    </citation>
    <scope>NUCLEOTIDE SEQUENCE [LARGE SCALE GENOMIC DNA]</scope>
    <source>
        <strain evidence="8 9">MEC069</strain>
    </source>
</reference>
<dbReference type="PANTHER" id="PTHR43214:SF43">
    <property type="entry name" value="TWO-COMPONENT RESPONSE REGULATOR"/>
    <property type="match status" value="1"/>
</dbReference>
<dbReference type="InterPro" id="IPR016032">
    <property type="entry name" value="Sig_transdc_resp-reg_C-effctor"/>
</dbReference>
<dbReference type="PRINTS" id="PR00038">
    <property type="entry name" value="HTHLUXR"/>
</dbReference>
<dbReference type="SMART" id="SM00448">
    <property type="entry name" value="REC"/>
    <property type="match status" value="1"/>
</dbReference>
<dbReference type="Gene3D" id="3.40.50.2300">
    <property type="match status" value="1"/>
</dbReference>
<evidence type="ECO:0000259" key="6">
    <source>
        <dbReference type="PROSITE" id="PS50043"/>
    </source>
</evidence>
<dbReference type="SUPFAM" id="SSF46894">
    <property type="entry name" value="C-terminal effector domain of the bipartite response regulators"/>
    <property type="match status" value="1"/>
</dbReference>
<feature type="domain" description="HTH luxR-type" evidence="6">
    <location>
        <begin position="141"/>
        <end position="206"/>
    </location>
</feature>
<keyword evidence="1 5" id="KW-0597">Phosphoprotein</keyword>
<dbReference type="PROSITE" id="PS50043">
    <property type="entry name" value="HTH_LUXR_2"/>
    <property type="match status" value="1"/>
</dbReference>